<gene>
    <name evidence="3" type="ORF">GGR88_001942</name>
</gene>
<accession>A0ABX0XM18</accession>
<organism evidence="3 4">
    <name type="scientific">Sphingomonas jejuensis</name>
    <dbReference type="NCBI Taxonomy" id="904715"/>
    <lineage>
        <taxon>Bacteria</taxon>
        <taxon>Pseudomonadati</taxon>
        <taxon>Pseudomonadota</taxon>
        <taxon>Alphaproteobacteria</taxon>
        <taxon>Sphingomonadales</taxon>
        <taxon>Sphingomonadaceae</taxon>
        <taxon>Sphingomonas</taxon>
    </lineage>
</organism>
<reference evidence="3 4" key="1">
    <citation type="submission" date="2020-03" db="EMBL/GenBank/DDBJ databases">
        <title>Genomic Encyclopedia of Type Strains, Phase IV (KMG-IV): sequencing the most valuable type-strain genomes for metagenomic binning, comparative biology and taxonomic classification.</title>
        <authorList>
            <person name="Goeker M."/>
        </authorList>
    </citation>
    <scope>NUCLEOTIDE SEQUENCE [LARGE SCALE GENOMIC DNA]</scope>
    <source>
        <strain evidence="3 4">DSM 27651</strain>
    </source>
</reference>
<evidence type="ECO:0000256" key="1">
    <source>
        <dbReference type="ARBA" id="ARBA00007031"/>
    </source>
</evidence>
<name>A0ABX0XM18_9SPHN</name>
<keyword evidence="4" id="KW-1185">Reference proteome</keyword>
<dbReference type="InterPro" id="IPR041920">
    <property type="entry name" value="ROS/MUCR_sf"/>
</dbReference>
<proteinExistence type="inferred from homology"/>
<evidence type="ECO:0000256" key="2">
    <source>
        <dbReference type="SAM" id="MobiDB-lite"/>
    </source>
</evidence>
<dbReference type="Gene3D" id="1.10.10.1550">
    <property type="entry name" value="ROS/MUCR transcriptional regulator protein"/>
    <property type="match status" value="1"/>
</dbReference>
<dbReference type="RefSeq" id="WP_167954509.1">
    <property type="nucleotide sequence ID" value="NZ_JAATJE010000002.1"/>
</dbReference>
<sequence length="165" mass="17790">MADQTENDLTALTVDLLASYVANNNVRADDLPKLISDTHGALKALTGGATVDNTAEGATQDHTAAVTPRKSLSNPEYILSMIDGKPYKSLKRHLSANGLTPDEYRQRYNLKADYPMTAPAYSERRREVAKKLGLGRKRAEPADAAAGSGDKPARKPRATKAKPEA</sequence>
<evidence type="ECO:0000313" key="3">
    <source>
        <dbReference type="EMBL" id="NJC34428.1"/>
    </source>
</evidence>
<comment type="similarity">
    <text evidence="1">Belongs to the ros/MucR family.</text>
</comment>
<dbReference type="InterPro" id="IPR008807">
    <property type="entry name" value="ROS_MUCR"/>
</dbReference>
<dbReference type="Pfam" id="PF05443">
    <property type="entry name" value="ROS_MUCR"/>
    <property type="match status" value="1"/>
</dbReference>
<feature type="region of interest" description="Disordered" evidence="2">
    <location>
        <begin position="120"/>
        <end position="165"/>
    </location>
</feature>
<dbReference type="EMBL" id="JAATJE010000002">
    <property type="protein sequence ID" value="NJC34428.1"/>
    <property type="molecule type" value="Genomic_DNA"/>
</dbReference>
<evidence type="ECO:0000313" key="4">
    <source>
        <dbReference type="Proteomes" id="UP000734218"/>
    </source>
</evidence>
<comment type="caution">
    <text evidence="3">The sequence shown here is derived from an EMBL/GenBank/DDBJ whole genome shotgun (WGS) entry which is preliminary data.</text>
</comment>
<dbReference type="Proteomes" id="UP000734218">
    <property type="component" value="Unassembled WGS sequence"/>
</dbReference>
<feature type="compositionally biased region" description="Basic residues" evidence="2">
    <location>
        <begin position="154"/>
        <end position="165"/>
    </location>
</feature>
<protein>
    <submittedName>
        <fullName evidence="3">Transcriptional regulator</fullName>
    </submittedName>
</protein>